<evidence type="ECO:0000313" key="2">
    <source>
        <dbReference type="Proteomes" id="UP001597138"/>
    </source>
</evidence>
<dbReference type="InterPro" id="IPR036291">
    <property type="entry name" value="NAD(P)-bd_dom_sf"/>
</dbReference>
<dbReference type="Gene3D" id="3.40.50.720">
    <property type="entry name" value="NAD(P)-binding Rossmann-like Domain"/>
    <property type="match status" value="1"/>
</dbReference>
<gene>
    <name evidence="1" type="ORF">ACFSC2_04580</name>
</gene>
<protein>
    <submittedName>
        <fullName evidence="1">SDR family NAD(P)-dependent oxidoreductase</fullName>
    </submittedName>
</protein>
<dbReference type="PANTHER" id="PTHR48079:SF6">
    <property type="entry name" value="NAD(P)-BINDING DOMAIN-CONTAINING PROTEIN-RELATED"/>
    <property type="match status" value="1"/>
</dbReference>
<dbReference type="Proteomes" id="UP001597138">
    <property type="component" value="Unassembled WGS sequence"/>
</dbReference>
<accession>A0ABW4HA38</accession>
<evidence type="ECO:0000313" key="1">
    <source>
        <dbReference type="EMBL" id="MFD1602010.1"/>
    </source>
</evidence>
<comment type="caution">
    <text evidence="1">The sequence shown here is derived from an EMBL/GenBank/DDBJ whole genome shotgun (WGS) entry which is preliminary data.</text>
</comment>
<dbReference type="PANTHER" id="PTHR48079">
    <property type="entry name" value="PROTEIN YEEZ"/>
    <property type="match status" value="1"/>
</dbReference>
<dbReference type="SUPFAM" id="SSF51735">
    <property type="entry name" value="NAD(P)-binding Rossmann-fold domains"/>
    <property type="match status" value="1"/>
</dbReference>
<name>A0ABW4HA38_9FLAO</name>
<keyword evidence="2" id="KW-1185">Reference proteome</keyword>
<proteinExistence type="predicted"/>
<dbReference type="InterPro" id="IPR051783">
    <property type="entry name" value="NAD(P)-dependent_oxidoreduct"/>
</dbReference>
<dbReference type="RefSeq" id="WP_379817589.1">
    <property type="nucleotide sequence ID" value="NZ_JBHUDZ010000003.1"/>
</dbReference>
<dbReference type="EMBL" id="JBHUDZ010000003">
    <property type="protein sequence ID" value="MFD1602010.1"/>
    <property type="molecule type" value="Genomic_DNA"/>
</dbReference>
<sequence>MTKISILGCGWLGFPLAKNLIAKGHSINGSTTSENKLTILKEVGINRFLVALESESVSETICDFLAESEILIIDIPPKLRAVDPYSEKKVFVDKINNLIPFIEKSTVKNVLFVSSTSVYSDENDFITEETFPDPETESGKQLFLAEQLLQQNHNFETTILRFGGLIGEDRHPVKHLAGKENLENPDAPINLIHQNDCIGVIDAIINQSKWNEVFNAVAPFHPTREEYYTQKAKEQNLDLPKFDSKKSNIKKVISSEKIETILNYQFKLDQY</sequence>
<reference evidence="2" key="1">
    <citation type="journal article" date="2019" name="Int. J. Syst. Evol. Microbiol.">
        <title>The Global Catalogue of Microorganisms (GCM) 10K type strain sequencing project: providing services to taxonomists for standard genome sequencing and annotation.</title>
        <authorList>
            <consortium name="The Broad Institute Genomics Platform"/>
            <consortium name="The Broad Institute Genome Sequencing Center for Infectious Disease"/>
            <person name="Wu L."/>
            <person name="Ma J."/>
        </authorList>
    </citation>
    <scope>NUCLEOTIDE SEQUENCE [LARGE SCALE GENOMIC DNA]</scope>
    <source>
        <strain evidence="2">CCUG 70865</strain>
    </source>
</reference>
<organism evidence="1 2">
    <name type="scientific">Flavobacterium artemisiae</name>
    <dbReference type="NCBI Taxonomy" id="2126556"/>
    <lineage>
        <taxon>Bacteria</taxon>
        <taxon>Pseudomonadati</taxon>
        <taxon>Bacteroidota</taxon>
        <taxon>Flavobacteriia</taxon>
        <taxon>Flavobacteriales</taxon>
        <taxon>Flavobacteriaceae</taxon>
        <taxon>Flavobacterium</taxon>
    </lineage>
</organism>